<evidence type="ECO:0000313" key="2">
    <source>
        <dbReference type="EMBL" id="QRG09477.1"/>
    </source>
</evidence>
<name>A0A974PTF2_9HYPH</name>
<dbReference type="AlphaFoldDB" id="A0A974PTF2"/>
<proteinExistence type="predicted"/>
<reference evidence="2 3" key="1">
    <citation type="submission" date="2020-10" db="EMBL/GenBank/DDBJ databases">
        <title>Degradation of 1,4-Dioxane by Xanthobacter sp. YN2, via a Novel Group-2 Soluble Di-Iron Monooxygenase.</title>
        <authorList>
            <person name="Ma F."/>
            <person name="Wang Y."/>
            <person name="Yang J."/>
            <person name="Guo H."/>
            <person name="Su D."/>
            <person name="Yu L."/>
        </authorList>
    </citation>
    <scope>NUCLEOTIDE SEQUENCE [LARGE SCALE GENOMIC DNA]</scope>
    <source>
        <strain evidence="2 3">YN2</strain>
    </source>
</reference>
<protein>
    <submittedName>
        <fullName evidence="2">CinA family protein</fullName>
    </submittedName>
</protein>
<dbReference type="Proteomes" id="UP000596427">
    <property type="component" value="Chromosome"/>
</dbReference>
<sequence length="155" mass="15619">MAAEVLDAARHRKIRLAAAETVTSGLVSACLTSVSGASEIFERGYVLYHSSAKATGLDVPEAVSAAHGAVSTEVTRGLALGLLDHSGAGATVAITGYAGPGGGNAINPVGTIFVAAAGRDGTLIEERHVFAGSRDNVRLEAVRAALGLLLRLLSA</sequence>
<dbReference type="EMBL" id="CP063362">
    <property type="protein sequence ID" value="QRG09477.1"/>
    <property type="molecule type" value="Genomic_DNA"/>
</dbReference>
<evidence type="ECO:0000313" key="3">
    <source>
        <dbReference type="Proteomes" id="UP000596427"/>
    </source>
</evidence>
<dbReference type="KEGG" id="xdi:EZH22_05135"/>
<evidence type="ECO:0000259" key="1">
    <source>
        <dbReference type="Pfam" id="PF02464"/>
    </source>
</evidence>
<dbReference type="InterPro" id="IPR036653">
    <property type="entry name" value="CinA-like_C"/>
</dbReference>
<accession>A0A974PTF2</accession>
<dbReference type="SUPFAM" id="SSF142433">
    <property type="entry name" value="CinA-like"/>
    <property type="match status" value="1"/>
</dbReference>
<dbReference type="InterPro" id="IPR008136">
    <property type="entry name" value="CinA_C"/>
</dbReference>
<dbReference type="Gene3D" id="3.90.950.20">
    <property type="entry name" value="CinA-like"/>
    <property type="match status" value="1"/>
</dbReference>
<dbReference type="NCBIfam" id="TIGR00199">
    <property type="entry name" value="PncC_domain"/>
    <property type="match status" value="1"/>
</dbReference>
<dbReference type="Pfam" id="PF02464">
    <property type="entry name" value="CinA"/>
    <property type="match status" value="1"/>
</dbReference>
<organism evidence="2 3">
    <name type="scientific">Xanthobacter dioxanivorans</name>
    <dbReference type="NCBI Taxonomy" id="2528964"/>
    <lineage>
        <taxon>Bacteria</taxon>
        <taxon>Pseudomonadati</taxon>
        <taxon>Pseudomonadota</taxon>
        <taxon>Alphaproteobacteria</taxon>
        <taxon>Hyphomicrobiales</taxon>
        <taxon>Xanthobacteraceae</taxon>
        <taxon>Xanthobacter</taxon>
    </lineage>
</organism>
<gene>
    <name evidence="2" type="ORF">EZH22_05135</name>
</gene>
<feature type="domain" description="CinA C-terminal" evidence="1">
    <location>
        <begin position="2"/>
        <end position="152"/>
    </location>
</feature>
<keyword evidence="3" id="KW-1185">Reference proteome</keyword>